<feature type="chain" id="PRO_5039955205" evidence="1">
    <location>
        <begin position="18"/>
        <end position="235"/>
    </location>
</feature>
<comment type="caution">
    <text evidence="2">The sequence shown here is derived from an EMBL/GenBank/DDBJ whole genome shotgun (WGS) entry which is preliminary data.</text>
</comment>
<keyword evidence="3" id="KW-1185">Reference proteome</keyword>
<dbReference type="AlphaFoldDB" id="A0A9J6BIA6"/>
<evidence type="ECO:0000313" key="3">
    <source>
        <dbReference type="Proteomes" id="UP001107558"/>
    </source>
</evidence>
<evidence type="ECO:0000313" key="2">
    <source>
        <dbReference type="EMBL" id="KAG5669408.1"/>
    </source>
</evidence>
<proteinExistence type="predicted"/>
<organism evidence="2 3">
    <name type="scientific">Polypedilum vanderplanki</name>
    <name type="common">Sleeping chironomid midge</name>
    <dbReference type="NCBI Taxonomy" id="319348"/>
    <lineage>
        <taxon>Eukaryota</taxon>
        <taxon>Metazoa</taxon>
        <taxon>Ecdysozoa</taxon>
        <taxon>Arthropoda</taxon>
        <taxon>Hexapoda</taxon>
        <taxon>Insecta</taxon>
        <taxon>Pterygota</taxon>
        <taxon>Neoptera</taxon>
        <taxon>Endopterygota</taxon>
        <taxon>Diptera</taxon>
        <taxon>Nematocera</taxon>
        <taxon>Chironomoidea</taxon>
        <taxon>Chironomidae</taxon>
        <taxon>Chironominae</taxon>
        <taxon>Polypedilum</taxon>
        <taxon>Polypedilum</taxon>
    </lineage>
</organism>
<keyword evidence="1" id="KW-0732">Signal</keyword>
<gene>
    <name evidence="2" type="ORF">PVAND_017295</name>
</gene>
<evidence type="ECO:0000256" key="1">
    <source>
        <dbReference type="SAM" id="SignalP"/>
    </source>
</evidence>
<feature type="signal peptide" evidence="1">
    <location>
        <begin position="1"/>
        <end position="17"/>
    </location>
</feature>
<dbReference type="SUPFAM" id="SSF52058">
    <property type="entry name" value="L domain-like"/>
    <property type="match status" value="1"/>
</dbReference>
<accession>A0A9J6BIA6</accession>
<name>A0A9J6BIA6_POLVA</name>
<dbReference type="Gene3D" id="3.80.10.10">
    <property type="entry name" value="Ribonuclease Inhibitor"/>
    <property type="match status" value="1"/>
</dbReference>
<reference evidence="2" key="1">
    <citation type="submission" date="2021-03" db="EMBL/GenBank/DDBJ databases">
        <title>Chromosome level genome of the anhydrobiotic midge Polypedilum vanderplanki.</title>
        <authorList>
            <person name="Yoshida Y."/>
            <person name="Kikawada T."/>
            <person name="Gusev O."/>
        </authorList>
    </citation>
    <scope>NUCLEOTIDE SEQUENCE</scope>
    <source>
        <strain evidence="2">NIAS01</strain>
        <tissue evidence="2">Whole body or cell culture</tissue>
    </source>
</reference>
<dbReference type="Proteomes" id="UP001107558">
    <property type="component" value="Chromosome 4"/>
</dbReference>
<dbReference type="OrthoDB" id="10646011at2759"/>
<sequence>MKILLLLLFFIFDVGKSFTIDCNYYTWNHDVVGDLYQCGTTNIPISLGNIVTNVTGTHLIGKSNRDVEAIYILGNWILSFVPKDFSYFFPNIKAINIYHTTIERLYGDEFNEFPQLEYLTIINSNLTTISSKIFERTPNIKNVRFRNGMLNRVGYNIFSSIDVTQLQWVAFYNHRGISRDSGENQAAAIEIVKELREKCPFTDENLSITENSTCNNRRIEEFVCFACFVILFKLT</sequence>
<dbReference type="EMBL" id="JADBJN010000004">
    <property type="protein sequence ID" value="KAG5669408.1"/>
    <property type="molecule type" value="Genomic_DNA"/>
</dbReference>
<dbReference type="InterPro" id="IPR032675">
    <property type="entry name" value="LRR_dom_sf"/>
</dbReference>
<protein>
    <submittedName>
        <fullName evidence="2">Uncharacterized protein</fullName>
    </submittedName>
</protein>